<feature type="transmembrane region" description="Helical" evidence="2">
    <location>
        <begin position="275"/>
        <end position="296"/>
    </location>
</feature>
<dbReference type="AlphaFoldDB" id="U3CER9"/>
<feature type="transmembrane region" description="Helical" evidence="2">
    <location>
        <begin position="12"/>
        <end position="30"/>
    </location>
</feature>
<dbReference type="Proteomes" id="UP000016562">
    <property type="component" value="Unassembled WGS sequence"/>
</dbReference>
<organism evidence="3 4">
    <name type="scientific">Vibrio ezurae NBRC 102218</name>
    <dbReference type="NCBI Taxonomy" id="1219080"/>
    <lineage>
        <taxon>Bacteria</taxon>
        <taxon>Pseudomonadati</taxon>
        <taxon>Pseudomonadota</taxon>
        <taxon>Gammaproteobacteria</taxon>
        <taxon>Vibrionales</taxon>
        <taxon>Vibrionaceae</taxon>
        <taxon>Vibrio</taxon>
    </lineage>
</organism>
<feature type="transmembrane region" description="Helical" evidence="2">
    <location>
        <begin position="75"/>
        <end position="95"/>
    </location>
</feature>
<keyword evidence="2" id="KW-1133">Transmembrane helix</keyword>
<comment type="caution">
    <text evidence="3">The sequence shown here is derived from an EMBL/GenBank/DDBJ whole genome shotgun (WGS) entry which is preliminary data.</text>
</comment>
<keyword evidence="4" id="KW-1185">Reference proteome</keyword>
<keyword evidence="2" id="KW-0472">Membrane</keyword>
<name>U3CER9_9VIBR</name>
<sequence>MKNIGFDDIEFKLVTLFIFGMGLLIVWFNVMGYEILFPNRDYPINPFTVLLFITESAVLIWTSSVIKNWYSTSRILKVALFVLVPAFWLLCYTGINSYLNSLATNDVKIVLTAEHDNETRQNQIEDISRDIKDFNTELIALRARNVNIDHKIESDTKELSAISIQDSERRKTARDCSQSPDCAAAIANFKKQIDSLNRNIETSQKDKEANSDNIRKLESDIFNSRSTMNSLRSEIAKVNNTHSGTKTDYDQKKQMYVSIVNKVSSWFGVKFDDPFGAFISFISALIYPVYFILNLLKSLSTPEHKERRKHSLLLKRERRDIRDIALAKLLKYMRVWASRRTKIIEVDKIVEVPVEVEKEVERTIEVEKIVEVEIEKEVERIVEVEKIVEVEIEKFVEVPVKVEVPVYVDRIQKVSEPMIVKEPQIIIHERIVPIPENITSDELEELLNAQSRSEQTTRVESPELA</sequence>
<reference evidence="3 4" key="1">
    <citation type="submission" date="2013-09" db="EMBL/GenBank/DDBJ databases">
        <title>Whole genome shotgun sequence of Vibrio ezurae NBRC 102218.</title>
        <authorList>
            <person name="Yoshida I."/>
            <person name="Hosoyama A."/>
            <person name="Numata M."/>
            <person name="Hashimoto M."/>
            <person name="Hosoyama Y."/>
            <person name="Tsuchikane K."/>
            <person name="Noguchi M."/>
            <person name="Hirakata S."/>
            <person name="Ichikawa N."/>
            <person name="Ohji S."/>
            <person name="Yamazoe A."/>
            <person name="Fujita N."/>
        </authorList>
    </citation>
    <scope>NUCLEOTIDE SEQUENCE [LARGE SCALE GENOMIC DNA]</scope>
    <source>
        <strain evidence="3 4">NBRC 102218</strain>
    </source>
</reference>
<dbReference type="OrthoDB" id="5876633at2"/>
<keyword evidence="2" id="KW-0812">Transmembrane</keyword>
<feature type="coiled-coil region" evidence="1">
    <location>
        <begin position="186"/>
        <end position="220"/>
    </location>
</feature>
<gene>
    <name evidence="3" type="ORF">VEZ01S_20_00310</name>
</gene>
<dbReference type="RefSeq" id="WP_021713468.1">
    <property type="nucleotide sequence ID" value="NZ_BATM01000020.1"/>
</dbReference>
<accession>U3CER9</accession>
<keyword evidence="1" id="KW-0175">Coiled coil</keyword>
<evidence type="ECO:0000256" key="1">
    <source>
        <dbReference type="SAM" id="Coils"/>
    </source>
</evidence>
<feature type="coiled-coil region" evidence="1">
    <location>
        <begin position="117"/>
        <end position="144"/>
    </location>
</feature>
<dbReference type="STRING" id="1219080.VEZ01S_20_00310"/>
<evidence type="ECO:0000313" key="3">
    <source>
        <dbReference type="EMBL" id="GAD79759.1"/>
    </source>
</evidence>
<protein>
    <recommendedName>
        <fullName evidence="5">DUF4407 domain-containing protein</fullName>
    </recommendedName>
</protein>
<evidence type="ECO:0008006" key="5">
    <source>
        <dbReference type="Google" id="ProtNLM"/>
    </source>
</evidence>
<evidence type="ECO:0000313" key="4">
    <source>
        <dbReference type="Proteomes" id="UP000016562"/>
    </source>
</evidence>
<dbReference type="EMBL" id="BATM01000020">
    <property type="protein sequence ID" value="GAD79759.1"/>
    <property type="molecule type" value="Genomic_DNA"/>
</dbReference>
<proteinExistence type="predicted"/>
<feature type="transmembrane region" description="Helical" evidence="2">
    <location>
        <begin position="42"/>
        <end position="63"/>
    </location>
</feature>
<dbReference type="eggNOG" id="ENOG5032CM5">
    <property type="taxonomic scope" value="Bacteria"/>
</dbReference>
<evidence type="ECO:0000256" key="2">
    <source>
        <dbReference type="SAM" id="Phobius"/>
    </source>
</evidence>